<protein>
    <recommendedName>
        <fullName evidence="3">Tryptophan synthase subunit beta like protein</fullName>
    </recommendedName>
</protein>
<name>A0A432YID4_9GAMM</name>
<gene>
    <name evidence="1" type="ORF">CWI73_11675</name>
</gene>
<sequence>MKRNNDNDITAFSLTQEPGFNERLNSDDPELVSFLKKQVTEKDRTRALEASDQSLIRVLEDLIVLLSDKGVIQFTELPEEAQGKLMRRLSMRRAINELSDLAWEDDETINIAPK</sequence>
<evidence type="ECO:0000313" key="2">
    <source>
        <dbReference type="Proteomes" id="UP000288361"/>
    </source>
</evidence>
<comment type="caution">
    <text evidence="1">The sequence shown here is derived from an EMBL/GenBank/DDBJ whole genome shotgun (WGS) entry which is preliminary data.</text>
</comment>
<proteinExistence type="predicted"/>
<reference evidence="1 2" key="1">
    <citation type="journal article" date="2011" name="Front. Microbiol.">
        <title>Genomic signatures of strain selection and enhancement in Bacillus atrophaeus var. globigii, a historical biowarfare simulant.</title>
        <authorList>
            <person name="Gibbons H.S."/>
            <person name="Broomall S.M."/>
            <person name="McNew L.A."/>
            <person name="Daligault H."/>
            <person name="Chapman C."/>
            <person name="Bruce D."/>
            <person name="Karavis M."/>
            <person name="Krepps M."/>
            <person name="McGregor P.A."/>
            <person name="Hong C."/>
            <person name="Park K.H."/>
            <person name="Akmal A."/>
            <person name="Feldman A."/>
            <person name="Lin J.S."/>
            <person name="Chang W.E."/>
            <person name="Higgs B.W."/>
            <person name="Demirev P."/>
            <person name="Lindquist J."/>
            <person name="Liem A."/>
            <person name="Fochler E."/>
            <person name="Read T.D."/>
            <person name="Tapia R."/>
            <person name="Johnson S."/>
            <person name="Bishop-Lilly K.A."/>
            <person name="Detter C."/>
            <person name="Han C."/>
            <person name="Sozhamannan S."/>
            <person name="Rosenzweig C.N."/>
            <person name="Skowronski E.W."/>
        </authorList>
    </citation>
    <scope>NUCLEOTIDE SEQUENCE [LARGE SCALE GENOMIC DNA]</scope>
    <source>
        <strain evidence="1 2">TPS4-2</strain>
    </source>
</reference>
<dbReference type="Proteomes" id="UP000288361">
    <property type="component" value="Unassembled WGS sequence"/>
</dbReference>
<evidence type="ECO:0000313" key="1">
    <source>
        <dbReference type="EMBL" id="RUO60713.1"/>
    </source>
</evidence>
<dbReference type="EMBL" id="PIQA01000014">
    <property type="protein sequence ID" value="RUO60713.1"/>
    <property type="molecule type" value="Genomic_DNA"/>
</dbReference>
<accession>A0A432YID4</accession>
<dbReference type="AlphaFoldDB" id="A0A432YID4"/>
<evidence type="ECO:0008006" key="3">
    <source>
        <dbReference type="Google" id="ProtNLM"/>
    </source>
</evidence>
<organism evidence="1 2">
    <name type="scientific">Idiomarina piscisalsi</name>
    <dbReference type="NCBI Taxonomy" id="1096243"/>
    <lineage>
        <taxon>Bacteria</taxon>
        <taxon>Pseudomonadati</taxon>
        <taxon>Pseudomonadota</taxon>
        <taxon>Gammaproteobacteria</taxon>
        <taxon>Alteromonadales</taxon>
        <taxon>Idiomarinaceae</taxon>
        <taxon>Idiomarina</taxon>
    </lineage>
</organism>